<feature type="compositionally biased region" description="Low complexity" evidence="1">
    <location>
        <begin position="116"/>
        <end position="134"/>
    </location>
</feature>
<proteinExistence type="predicted"/>
<keyword evidence="3" id="KW-1185">Reference proteome</keyword>
<sequence>MSDGPNRHPKMLPAPHADTVRSSFVDPRDMGIDPNTRVVRSTFVDPRDVGIDPQTGLSMSTNPARRSAQQSRRPARSGPSAGAGPPTGTGSTTETDLSARASPSGGARSTTETDLSAGASPSAAAGPSGAARPQPALPDISTRLPRRKAPTRAGPSGGAQPQPAIPSIVPTRLPLPGRRKRRPEGPPTVERRHIAPHPGLDKPIERSPSVEARGQRRAPASGSAIPPQPAYTIGRPADPSSEWESMLVEQAKEQERILEKTVVEFIRLEKGQPSLDPEYEGMDWGDTFKAASETLEGAMRRIDWCERQLRLLGISTRVPGPDRFRLHRIPSRLHLPARGDRVPPLSAGGDMGAAGGAAGSAGGEAAAGGIVGGAGAGAGAGAGGAWGAWGAAGAGQYPRGATPR</sequence>
<feature type="region of interest" description="Disordered" evidence="1">
    <location>
        <begin position="1"/>
        <end position="238"/>
    </location>
</feature>
<evidence type="ECO:0000313" key="2">
    <source>
        <dbReference type="EMBL" id="KAF7504366.1"/>
    </source>
</evidence>
<evidence type="ECO:0000256" key="1">
    <source>
        <dbReference type="SAM" id="MobiDB-lite"/>
    </source>
</evidence>
<organism evidence="2 3">
    <name type="scientific">Endocarpon pusillum</name>
    <dbReference type="NCBI Taxonomy" id="364733"/>
    <lineage>
        <taxon>Eukaryota</taxon>
        <taxon>Fungi</taxon>
        <taxon>Dikarya</taxon>
        <taxon>Ascomycota</taxon>
        <taxon>Pezizomycotina</taxon>
        <taxon>Eurotiomycetes</taxon>
        <taxon>Chaetothyriomycetidae</taxon>
        <taxon>Verrucariales</taxon>
        <taxon>Verrucariaceae</taxon>
        <taxon>Endocarpon</taxon>
    </lineage>
</organism>
<dbReference type="AlphaFoldDB" id="A0A8H7AC16"/>
<protein>
    <submittedName>
        <fullName evidence="2">Uncharacterized protein</fullName>
    </submittedName>
</protein>
<comment type="caution">
    <text evidence="2">The sequence shown here is derived from an EMBL/GenBank/DDBJ whole genome shotgun (WGS) entry which is preliminary data.</text>
</comment>
<feature type="compositionally biased region" description="Low complexity" evidence="1">
    <location>
        <begin position="63"/>
        <end position="109"/>
    </location>
</feature>
<accession>A0A8H7AC16</accession>
<gene>
    <name evidence="2" type="ORF">GJ744_002423</name>
</gene>
<evidence type="ECO:0000313" key="3">
    <source>
        <dbReference type="Proteomes" id="UP000606974"/>
    </source>
</evidence>
<reference evidence="2" key="1">
    <citation type="submission" date="2020-02" db="EMBL/GenBank/DDBJ databases">
        <authorList>
            <person name="Palmer J.M."/>
        </authorList>
    </citation>
    <scope>NUCLEOTIDE SEQUENCE</scope>
    <source>
        <strain evidence="2">EPUS1.4</strain>
        <tissue evidence="2">Thallus</tissue>
    </source>
</reference>
<dbReference type="Proteomes" id="UP000606974">
    <property type="component" value="Unassembled WGS sequence"/>
</dbReference>
<feature type="compositionally biased region" description="Basic and acidic residues" evidence="1">
    <location>
        <begin position="189"/>
        <end position="205"/>
    </location>
</feature>
<dbReference type="EMBL" id="JAACFV010000140">
    <property type="protein sequence ID" value="KAF7504366.1"/>
    <property type="molecule type" value="Genomic_DNA"/>
</dbReference>
<name>A0A8H7AC16_9EURO</name>
<dbReference type="OrthoDB" id="10488166at2759"/>